<dbReference type="SUPFAM" id="SSF51905">
    <property type="entry name" value="FAD/NAD(P)-binding domain"/>
    <property type="match status" value="1"/>
</dbReference>
<sequence length="623" mass="66235">MVHLLVFSLLCMVAQGRVAQNAQIIGRDADLADEYDFVIVGGGTSGLTVADRLTEDADVTVLVVEFGPLDSGNEAVTVPGLAGEAYAPYSFNLTSTPQRGLANRSFPVLSAAVVGGGSVVNGMFFDRGGAPDYDAWEELGNPGWGWDGLLPYFIKSETFTPNSEAFAQEWNMSWDLSVHGSDGPVQSTYPEFMWENIKNFFQAWTSLGVPIPKDPAAGSKAGVFWSPSSIDPKTRTRSSARIAHHDKIASRPNYHLLTSTVVTKLTFNETVATGVEYISRSGSESGTVKARKEVILAAGAAHTPQILQLSGIGPEDLLKSLGIEVLVDLPVGYNLQDHPTLYSVWNFANDVIPNGDYFSSNQTYNAESLDLYRTSREGPYTLGRGSTVCFLPLTNVTSNSASAGTDNFSAITALASSTSVHTAYHRAAIPPAVAQGYAAQKRVLVDTVYPSLDTSTTESSFGGGSFMAIVMLKPLSRGTVLINSTSIFAPPVIDYGTMLAPSDMAITIASLRKVRDFMAAPAMQNELGPIVETAPGANVTSDAALEAVLRATLNPSFAHISGTAAMMRREEGGVVDAGLRVYGVQGLRVVDASVMPLVPGTHTSSTVYAVAEKAADLIKQTYQ</sequence>
<evidence type="ECO:0000259" key="5">
    <source>
        <dbReference type="PROSITE" id="PS00624"/>
    </source>
</evidence>
<dbReference type="PROSITE" id="PS00624">
    <property type="entry name" value="GMC_OXRED_2"/>
    <property type="match status" value="1"/>
</dbReference>
<accession>A0AA39Y7Q6</accession>
<dbReference type="InterPro" id="IPR012132">
    <property type="entry name" value="GMC_OxRdtase"/>
</dbReference>
<feature type="binding site" evidence="3">
    <location>
        <begin position="44"/>
        <end position="45"/>
    </location>
    <ligand>
        <name>FAD</name>
        <dbReference type="ChEBI" id="CHEBI:57692"/>
    </ligand>
</feature>
<dbReference type="InterPro" id="IPR000172">
    <property type="entry name" value="GMC_OxRdtase_N"/>
</dbReference>
<feature type="active site" description="Proton acceptor" evidence="2">
    <location>
        <position position="602"/>
    </location>
</feature>
<proteinExistence type="inferred from homology"/>
<feature type="active site" description="Proton donor" evidence="2">
    <location>
        <position position="559"/>
    </location>
</feature>
<keyword evidence="4" id="KW-0732">Signal</keyword>
<dbReference type="PIRSF" id="PIRSF000137">
    <property type="entry name" value="Alcohol_oxidase"/>
    <property type="match status" value="1"/>
</dbReference>
<gene>
    <name evidence="6" type="primary">pdh3</name>
    <name evidence="6" type="ORF">DIS24_g7571</name>
</gene>
<evidence type="ECO:0000256" key="2">
    <source>
        <dbReference type="PIRSR" id="PIRSR000137-1"/>
    </source>
</evidence>
<comment type="cofactor">
    <cofactor evidence="3">
        <name>FAD</name>
        <dbReference type="ChEBI" id="CHEBI:57692"/>
    </cofactor>
</comment>
<evidence type="ECO:0000256" key="4">
    <source>
        <dbReference type="SAM" id="SignalP"/>
    </source>
</evidence>
<dbReference type="InterPro" id="IPR036188">
    <property type="entry name" value="FAD/NAD-bd_sf"/>
</dbReference>
<evidence type="ECO:0000313" key="7">
    <source>
        <dbReference type="Proteomes" id="UP001175001"/>
    </source>
</evidence>
<feature type="signal peptide" evidence="4">
    <location>
        <begin position="1"/>
        <end position="16"/>
    </location>
</feature>
<dbReference type="PANTHER" id="PTHR11552:SF115">
    <property type="entry name" value="DEHYDROGENASE XPTC-RELATED"/>
    <property type="match status" value="1"/>
</dbReference>
<dbReference type="SUPFAM" id="SSF54373">
    <property type="entry name" value="FAD-linked reductases, C-terminal domain"/>
    <property type="match status" value="1"/>
</dbReference>
<dbReference type="Gene3D" id="3.50.50.60">
    <property type="entry name" value="FAD/NAD(P)-binding domain"/>
    <property type="match status" value="1"/>
</dbReference>
<organism evidence="6 7">
    <name type="scientific">Lasiodiplodia hormozganensis</name>
    <dbReference type="NCBI Taxonomy" id="869390"/>
    <lineage>
        <taxon>Eukaryota</taxon>
        <taxon>Fungi</taxon>
        <taxon>Dikarya</taxon>
        <taxon>Ascomycota</taxon>
        <taxon>Pezizomycotina</taxon>
        <taxon>Dothideomycetes</taxon>
        <taxon>Dothideomycetes incertae sedis</taxon>
        <taxon>Botryosphaeriales</taxon>
        <taxon>Botryosphaeriaceae</taxon>
        <taxon>Lasiodiplodia</taxon>
    </lineage>
</organism>
<feature type="binding site" evidence="3">
    <location>
        <position position="113"/>
    </location>
    <ligand>
        <name>FAD</name>
        <dbReference type="ChEBI" id="CHEBI:57692"/>
    </ligand>
</feature>
<evidence type="ECO:0000256" key="3">
    <source>
        <dbReference type="PIRSR" id="PIRSR000137-2"/>
    </source>
</evidence>
<dbReference type="EMBL" id="JAUJDW010000047">
    <property type="protein sequence ID" value="KAK0647597.1"/>
    <property type="molecule type" value="Genomic_DNA"/>
</dbReference>
<dbReference type="InterPro" id="IPR007867">
    <property type="entry name" value="GMC_OxRtase_C"/>
</dbReference>
<keyword evidence="3" id="KW-0285">Flavoprotein</keyword>
<dbReference type="Gene3D" id="3.30.560.10">
    <property type="entry name" value="Glucose Oxidase, domain 3"/>
    <property type="match status" value="1"/>
</dbReference>
<reference evidence="6" key="1">
    <citation type="submission" date="2023-06" db="EMBL/GenBank/DDBJ databases">
        <title>Multi-omics analyses reveal the molecular pathogenesis toolkit of Lasiodiplodia hormozganensis, a cross-kingdom pathogen.</title>
        <authorList>
            <person name="Felix C."/>
            <person name="Meneses R."/>
            <person name="Goncalves M.F.M."/>
            <person name="Tilleman L."/>
            <person name="Duarte A.S."/>
            <person name="Jorrin-Novo J.V."/>
            <person name="Van De Peer Y."/>
            <person name="Deforce D."/>
            <person name="Van Nieuwerburgh F."/>
            <person name="Esteves A.C."/>
            <person name="Alves A."/>
        </authorList>
    </citation>
    <scope>NUCLEOTIDE SEQUENCE</scope>
    <source>
        <strain evidence="6">CBS 339.90</strain>
    </source>
</reference>
<feature type="domain" description="Glucose-methanol-choline oxidoreductase N-terminal" evidence="5">
    <location>
        <begin position="299"/>
        <end position="313"/>
    </location>
</feature>
<comment type="caution">
    <text evidence="6">The sequence shown here is derived from an EMBL/GenBank/DDBJ whole genome shotgun (WGS) entry which is preliminary data.</text>
</comment>
<dbReference type="GO" id="GO:0044550">
    <property type="term" value="P:secondary metabolite biosynthetic process"/>
    <property type="evidence" value="ECO:0007669"/>
    <property type="project" value="TreeGrafter"/>
</dbReference>
<evidence type="ECO:0000256" key="1">
    <source>
        <dbReference type="ARBA" id="ARBA00010790"/>
    </source>
</evidence>
<dbReference type="Pfam" id="PF00732">
    <property type="entry name" value="GMC_oxred_N"/>
    <property type="match status" value="1"/>
</dbReference>
<dbReference type="Pfam" id="PF05199">
    <property type="entry name" value="GMC_oxred_C"/>
    <property type="match status" value="1"/>
</dbReference>
<feature type="chain" id="PRO_5041427405" evidence="4">
    <location>
        <begin position="17"/>
        <end position="623"/>
    </location>
</feature>
<dbReference type="AlphaFoldDB" id="A0AA39Y7Q6"/>
<keyword evidence="3" id="KW-0274">FAD</keyword>
<comment type="similarity">
    <text evidence="1">Belongs to the GMC oxidoreductase family.</text>
</comment>
<keyword evidence="7" id="KW-1185">Reference proteome</keyword>
<dbReference type="GO" id="GO:0050660">
    <property type="term" value="F:flavin adenine dinucleotide binding"/>
    <property type="evidence" value="ECO:0007669"/>
    <property type="project" value="InterPro"/>
</dbReference>
<feature type="binding site" evidence="3">
    <location>
        <position position="262"/>
    </location>
    <ligand>
        <name>FAD</name>
        <dbReference type="ChEBI" id="CHEBI:57692"/>
    </ligand>
</feature>
<evidence type="ECO:0000313" key="6">
    <source>
        <dbReference type="EMBL" id="KAK0647597.1"/>
    </source>
</evidence>
<dbReference type="Proteomes" id="UP001175001">
    <property type="component" value="Unassembled WGS sequence"/>
</dbReference>
<dbReference type="PANTHER" id="PTHR11552">
    <property type="entry name" value="GLUCOSE-METHANOL-CHOLINE GMC OXIDOREDUCTASE"/>
    <property type="match status" value="1"/>
</dbReference>
<protein>
    <submittedName>
        <fullName evidence="6">Pyranose dehydrogenase 3</fullName>
    </submittedName>
</protein>
<name>A0AA39Y7Q6_9PEZI</name>
<dbReference type="GO" id="GO:0016614">
    <property type="term" value="F:oxidoreductase activity, acting on CH-OH group of donors"/>
    <property type="evidence" value="ECO:0007669"/>
    <property type="project" value="InterPro"/>
</dbReference>